<dbReference type="EMBL" id="MU274955">
    <property type="protein sequence ID" value="KAI0083719.1"/>
    <property type="molecule type" value="Genomic_DNA"/>
</dbReference>
<evidence type="ECO:0000313" key="2">
    <source>
        <dbReference type="Proteomes" id="UP001055072"/>
    </source>
</evidence>
<accession>A0ACB8TP24</accession>
<sequence>MNAKAGVHETTHVDQVVCIQLRYNIHHPSVPFITPLHCDSTTISSCCLRSSYPRLSPRYTQIRLPNIVSTL</sequence>
<name>A0ACB8TP24_9APHY</name>
<protein>
    <submittedName>
        <fullName evidence="1">Uncharacterized protein</fullName>
    </submittedName>
</protein>
<dbReference type="Proteomes" id="UP001055072">
    <property type="component" value="Unassembled WGS sequence"/>
</dbReference>
<gene>
    <name evidence="1" type="ORF">BDY19DRAFT_976265</name>
</gene>
<evidence type="ECO:0000313" key="1">
    <source>
        <dbReference type="EMBL" id="KAI0083719.1"/>
    </source>
</evidence>
<reference evidence="1" key="1">
    <citation type="journal article" date="2021" name="Environ. Microbiol.">
        <title>Gene family expansions and transcriptome signatures uncover fungal adaptations to wood decay.</title>
        <authorList>
            <person name="Hage H."/>
            <person name="Miyauchi S."/>
            <person name="Viragh M."/>
            <person name="Drula E."/>
            <person name="Min B."/>
            <person name="Chaduli D."/>
            <person name="Navarro D."/>
            <person name="Favel A."/>
            <person name="Norest M."/>
            <person name="Lesage-Meessen L."/>
            <person name="Balint B."/>
            <person name="Merenyi Z."/>
            <person name="de Eugenio L."/>
            <person name="Morin E."/>
            <person name="Martinez A.T."/>
            <person name="Baldrian P."/>
            <person name="Stursova M."/>
            <person name="Martinez M.J."/>
            <person name="Novotny C."/>
            <person name="Magnuson J.K."/>
            <person name="Spatafora J.W."/>
            <person name="Maurice S."/>
            <person name="Pangilinan J."/>
            <person name="Andreopoulos W."/>
            <person name="LaButti K."/>
            <person name="Hundley H."/>
            <person name="Na H."/>
            <person name="Kuo A."/>
            <person name="Barry K."/>
            <person name="Lipzen A."/>
            <person name="Henrissat B."/>
            <person name="Riley R."/>
            <person name="Ahrendt S."/>
            <person name="Nagy L.G."/>
            <person name="Grigoriev I.V."/>
            <person name="Martin F."/>
            <person name="Rosso M.N."/>
        </authorList>
    </citation>
    <scope>NUCLEOTIDE SEQUENCE</scope>
    <source>
        <strain evidence="1">CBS 384.51</strain>
    </source>
</reference>
<comment type="caution">
    <text evidence="1">The sequence shown here is derived from an EMBL/GenBank/DDBJ whole genome shotgun (WGS) entry which is preliminary data.</text>
</comment>
<organism evidence="1 2">
    <name type="scientific">Irpex rosettiformis</name>
    <dbReference type="NCBI Taxonomy" id="378272"/>
    <lineage>
        <taxon>Eukaryota</taxon>
        <taxon>Fungi</taxon>
        <taxon>Dikarya</taxon>
        <taxon>Basidiomycota</taxon>
        <taxon>Agaricomycotina</taxon>
        <taxon>Agaricomycetes</taxon>
        <taxon>Polyporales</taxon>
        <taxon>Irpicaceae</taxon>
        <taxon>Irpex</taxon>
    </lineage>
</organism>
<proteinExistence type="predicted"/>
<keyword evidence="2" id="KW-1185">Reference proteome</keyword>